<sequence>MLKYAFEGKLTEEWRKQHQPDPAEKLLEQIRLERERHHQQQLEEWKAACEQANAEGKKKPTKPRKPKELPPLTEDELGELPALPEGWCWTKLGKITDIVGGVTKGRKLDDKKTVKLPYLRVANVQDGYLDLKEIKHIRVLDSDLKKYRLVYGDILFTEGGDKDKLGRGSVWKGEIKNCIHQNHIFRARTINNDVMLAKYISYSCQTQTAKKYYFDHAKQTVNLASINMTVLSNTPIPITNSSEQHAIVQEIESRLSVCDKLEQTIETNLRKSDALRQSILKKAFEGKLVPQNPDDEPAEKLLERIQLEKAELDAKTKAAKAKKKKKRL</sequence>
<name>A0A401FV35_9BACT</name>
<keyword evidence="2" id="KW-0680">Restriction system</keyword>
<evidence type="ECO:0000256" key="1">
    <source>
        <dbReference type="ARBA" id="ARBA00010923"/>
    </source>
</evidence>
<reference evidence="8" key="1">
    <citation type="submission" date="2017-11" db="EMBL/GenBank/DDBJ databases">
        <authorList>
            <person name="Watanabe M."/>
            <person name="Kojima H."/>
        </authorList>
    </citation>
    <scope>NUCLEOTIDE SEQUENCE [LARGE SCALE GENOMIC DNA]</scope>
    <source>
        <strain evidence="8">Tokyo 01</strain>
    </source>
</reference>
<evidence type="ECO:0000256" key="5">
    <source>
        <dbReference type="SAM" id="MobiDB-lite"/>
    </source>
</evidence>
<feature type="domain" description="Type I restriction modification DNA specificity" evidence="6">
    <location>
        <begin position="84"/>
        <end position="268"/>
    </location>
</feature>
<evidence type="ECO:0000313" key="8">
    <source>
        <dbReference type="Proteomes" id="UP000288096"/>
    </source>
</evidence>
<evidence type="ECO:0000259" key="6">
    <source>
        <dbReference type="Pfam" id="PF01420"/>
    </source>
</evidence>
<feature type="region of interest" description="Disordered" evidence="5">
    <location>
        <begin position="11"/>
        <end position="78"/>
    </location>
</feature>
<dbReference type="Proteomes" id="UP000288096">
    <property type="component" value="Unassembled WGS sequence"/>
</dbReference>
<gene>
    <name evidence="7" type="ORF">DENIS_1772</name>
</gene>
<dbReference type="GO" id="GO:0009307">
    <property type="term" value="P:DNA restriction-modification system"/>
    <property type="evidence" value="ECO:0007669"/>
    <property type="project" value="UniProtKB-KW"/>
</dbReference>
<keyword evidence="3" id="KW-0238">DNA-binding</keyword>
<comment type="similarity">
    <text evidence="1">Belongs to the type-I restriction system S methylase family.</text>
</comment>
<proteinExistence type="inferred from homology"/>
<organism evidence="7 8">
    <name type="scientific">Desulfonema ishimotonii</name>
    <dbReference type="NCBI Taxonomy" id="45657"/>
    <lineage>
        <taxon>Bacteria</taxon>
        <taxon>Pseudomonadati</taxon>
        <taxon>Thermodesulfobacteriota</taxon>
        <taxon>Desulfobacteria</taxon>
        <taxon>Desulfobacterales</taxon>
        <taxon>Desulfococcaceae</taxon>
        <taxon>Desulfonema</taxon>
    </lineage>
</organism>
<dbReference type="InterPro" id="IPR044946">
    <property type="entry name" value="Restrct_endonuc_typeI_TRD_sf"/>
</dbReference>
<dbReference type="GO" id="GO:0003677">
    <property type="term" value="F:DNA binding"/>
    <property type="evidence" value="ECO:0007669"/>
    <property type="project" value="UniProtKB-KW"/>
</dbReference>
<evidence type="ECO:0000256" key="3">
    <source>
        <dbReference type="ARBA" id="ARBA00023125"/>
    </source>
</evidence>
<dbReference type="AlphaFoldDB" id="A0A401FV35"/>
<evidence type="ECO:0000256" key="4">
    <source>
        <dbReference type="SAM" id="Coils"/>
    </source>
</evidence>
<keyword evidence="4" id="KW-0175">Coiled coil</keyword>
<dbReference type="InterPro" id="IPR000055">
    <property type="entry name" value="Restrct_endonuc_typeI_TRD"/>
</dbReference>
<protein>
    <recommendedName>
        <fullName evidence="6">Type I restriction modification DNA specificity domain-containing protein</fullName>
    </recommendedName>
</protein>
<dbReference type="PANTHER" id="PTHR43140:SF1">
    <property type="entry name" value="TYPE I RESTRICTION ENZYME ECOKI SPECIFICITY SUBUNIT"/>
    <property type="match status" value="1"/>
</dbReference>
<evidence type="ECO:0000256" key="2">
    <source>
        <dbReference type="ARBA" id="ARBA00022747"/>
    </source>
</evidence>
<accession>A0A401FV35</accession>
<evidence type="ECO:0000313" key="7">
    <source>
        <dbReference type="EMBL" id="GBC60813.1"/>
    </source>
</evidence>
<reference evidence="8" key="2">
    <citation type="submission" date="2019-01" db="EMBL/GenBank/DDBJ databases">
        <title>Genome sequence of Desulfonema ishimotonii strain Tokyo 01.</title>
        <authorList>
            <person name="Fukui M."/>
        </authorList>
    </citation>
    <scope>NUCLEOTIDE SEQUENCE [LARGE SCALE GENOMIC DNA]</scope>
    <source>
        <strain evidence="8">Tokyo 01</strain>
    </source>
</reference>
<dbReference type="Gene3D" id="3.90.220.20">
    <property type="entry name" value="DNA methylase specificity domains"/>
    <property type="match status" value="1"/>
</dbReference>
<keyword evidence="8" id="KW-1185">Reference proteome</keyword>
<dbReference type="PANTHER" id="PTHR43140">
    <property type="entry name" value="TYPE-1 RESTRICTION ENZYME ECOKI SPECIFICITY PROTEIN"/>
    <property type="match status" value="1"/>
</dbReference>
<dbReference type="InterPro" id="IPR051212">
    <property type="entry name" value="Type-I_RE_S_subunit"/>
</dbReference>
<dbReference type="Pfam" id="PF01420">
    <property type="entry name" value="Methylase_S"/>
    <property type="match status" value="1"/>
</dbReference>
<feature type="compositionally biased region" description="Basic and acidic residues" evidence="5">
    <location>
        <begin position="11"/>
        <end position="47"/>
    </location>
</feature>
<dbReference type="EMBL" id="BEXT01000001">
    <property type="protein sequence ID" value="GBC60813.1"/>
    <property type="molecule type" value="Genomic_DNA"/>
</dbReference>
<comment type="caution">
    <text evidence="7">The sequence shown here is derived from an EMBL/GenBank/DDBJ whole genome shotgun (WGS) entry which is preliminary data.</text>
</comment>
<feature type="coiled-coil region" evidence="4">
    <location>
        <begin position="298"/>
        <end position="327"/>
    </location>
</feature>
<dbReference type="CDD" id="cd17253">
    <property type="entry name" value="RMtype1_S_Eco933I-TRD2-CR2_like"/>
    <property type="match status" value="1"/>
</dbReference>
<dbReference type="SUPFAM" id="SSF116734">
    <property type="entry name" value="DNA methylase specificity domain"/>
    <property type="match status" value="1"/>
</dbReference>